<reference evidence="5 6" key="1">
    <citation type="submission" date="2021-08" db="EMBL/GenBank/DDBJ databases">
        <title>Draft Genome Sequence of Phanerochaete sordida strain YK-624.</title>
        <authorList>
            <person name="Mori T."/>
            <person name="Dohra H."/>
            <person name="Suzuki T."/>
            <person name="Kawagishi H."/>
            <person name="Hirai H."/>
        </authorList>
    </citation>
    <scope>NUCLEOTIDE SEQUENCE [LARGE SCALE GENOMIC DNA]</scope>
    <source>
        <strain evidence="5 6">YK-624</strain>
    </source>
</reference>
<dbReference type="InterPro" id="IPR011057">
    <property type="entry name" value="Mss4-like_sf"/>
</dbReference>
<evidence type="ECO:0000313" key="5">
    <source>
        <dbReference type="EMBL" id="GJE91494.1"/>
    </source>
</evidence>
<dbReference type="InterPro" id="IPR006913">
    <property type="entry name" value="CENP-V/GFA"/>
</dbReference>
<evidence type="ECO:0000256" key="1">
    <source>
        <dbReference type="ARBA" id="ARBA00005495"/>
    </source>
</evidence>
<keyword evidence="6" id="KW-1185">Reference proteome</keyword>
<dbReference type="PANTHER" id="PTHR28620:SF1">
    <property type="entry name" value="CENP-V_GFA DOMAIN-CONTAINING PROTEIN"/>
    <property type="match status" value="1"/>
</dbReference>
<evidence type="ECO:0000256" key="2">
    <source>
        <dbReference type="ARBA" id="ARBA00022723"/>
    </source>
</evidence>
<evidence type="ECO:0000259" key="4">
    <source>
        <dbReference type="PROSITE" id="PS51891"/>
    </source>
</evidence>
<evidence type="ECO:0000256" key="3">
    <source>
        <dbReference type="ARBA" id="ARBA00022833"/>
    </source>
</evidence>
<protein>
    <submittedName>
        <fullName evidence="5">GFA domain-containing protein</fullName>
    </submittedName>
</protein>
<dbReference type="AlphaFoldDB" id="A0A9P3LED1"/>
<feature type="domain" description="CENP-V/GFA" evidence="4">
    <location>
        <begin position="14"/>
        <end position="123"/>
    </location>
</feature>
<proteinExistence type="inferred from homology"/>
<keyword evidence="3" id="KW-0862">Zinc</keyword>
<accession>A0A9P3LED1</accession>
<organism evidence="5 6">
    <name type="scientific">Phanerochaete sordida</name>
    <dbReference type="NCBI Taxonomy" id="48140"/>
    <lineage>
        <taxon>Eukaryota</taxon>
        <taxon>Fungi</taxon>
        <taxon>Dikarya</taxon>
        <taxon>Basidiomycota</taxon>
        <taxon>Agaricomycotina</taxon>
        <taxon>Agaricomycetes</taxon>
        <taxon>Polyporales</taxon>
        <taxon>Phanerochaetaceae</taxon>
        <taxon>Phanerochaete</taxon>
    </lineage>
</organism>
<dbReference type="InterPro" id="IPR052355">
    <property type="entry name" value="CENP-V-like"/>
</dbReference>
<sequence length="128" mass="14203">MSSQTDAPAEPKQYSGACHCGKFKYTFPHAPFENGEADVFSCNCSLCTAKGLLLLRIPAKDFTFTAGTLDELTRYEWNTGKYLHHFCPVCGTEAVLTYDEMVTVNVRTVPGLDLEKLKLKKFDGANLL</sequence>
<name>A0A9P3LED1_9APHY</name>
<dbReference type="GO" id="GO:0016846">
    <property type="term" value="F:carbon-sulfur lyase activity"/>
    <property type="evidence" value="ECO:0007669"/>
    <property type="project" value="InterPro"/>
</dbReference>
<dbReference type="Proteomes" id="UP000703269">
    <property type="component" value="Unassembled WGS sequence"/>
</dbReference>
<dbReference type="PROSITE" id="PS51891">
    <property type="entry name" value="CENP_V_GFA"/>
    <property type="match status" value="1"/>
</dbReference>
<dbReference type="Gene3D" id="2.170.150.70">
    <property type="match status" value="1"/>
</dbReference>
<dbReference type="PANTHER" id="PTHR28620">
    <property type="entry name" value="CENTROMERE PROTEIN V"/>
    <property type="match status" value="1"/>
</dbReference>
<dbReference type="GO" id="GO:0046872">
    <property type="term" value="F:metal ion binding"/>
    <property type="evidence" value="ECO:0007669"/>
    <property type="project" value="UniProtKB-KW"/>
</dbReference>
<keyword evidence="2" id="KW-0479">Metal-binding</keyword>
<dbReference type="Pfam" id="PF04828">
    <property type="entry name" value="GFA"/>
    <property type="match status" value="1"/>
</dbReference>
<dbReference type="EMBL" id="BPQB01000021">
    <property type="protein sequence ID" value="GJE91494.1"/>
    <property type="molecule type" value="Genomic_DNA"/>
</dbReference>
<dbReference type="OrthoDB" id="3264588at2759"/>
<gene>
    <name evidence="5" type="ORF">PsYK624_076440</name>
</gene>
<evidence type="ECO:0000313" key="6">
    <source>
        <dbReference type="Proteomes" id="UP000703269"/>
    </source>
</evidence>
<dbReference type="SUPFAM" id="SSF51316">
    <property type="entry name" value="Mss4-like"/>
    <property type="match status" value="1"/>
</dbReference>
<comment type="similarity">
    <text evidence="1">Belongs to the Gfa family.</text>
</comment>
<comment type="caution">
    <text evidence="5">The sequence shown here is derived from an EMBL/GenBank/DDBJ whole genome shotgun (WGS) entry which is preliminary data.</text>
</comment>